<dbReference type="Proteomes" id="UP000596276">
    <property type="component" value="Chromosome 1"/>
</dbReference>
<dbReference type="VEuPathDB" id="FungiDB:AFLA_003636"/>
<dbReference type="AlphaFoldDB" id="A0A7U2QX15"/>
<reference evidence="3" key="1">
    <citation type="journal article" date="2021" name="G3 (Bethesda)">
        <title>Chromosome assembled and annotated genome sequence of Aspergillus flavus NRRL 3357.</title>
        <authorList>
            <person name="Skerker J.M."/>
            <person name="Pianalto K.M."/>
            <person name="Mondo S.J."/>
            <person name="Yang K."/>
            <person name="Arkin A.P."/>
            <person name="Keller N.P."/>
            <person name="Grigoriev I.V."/>
            <person name="Louise Glass N.L."/>
        </authorList>
    </citation>
    <scope>NUCLEOTIDE SEQUENCE [LARGE SCALE GENOMIC DNA]</scope>
    <source>
        <strain evidence="3">ATCC 200026 / FGSC A1120 / IAM 13836 / NRRL 3357 / JCM 12722 / SRRC 167</strain>
    </source>
</reference>
<proteinExistence type="predicted"/>
<evidence type="ECO:0000256" key="1">
    <source>
        <dbReference type="SAM" id="MobiDB-lite"/>
    </source>
</evidence>
<sequence>MILLIMRRTTVRTYPISVSCITGAFQVVPRRDLHRASPLSNSSMILHRDLEPTGTQKPKFRGA</sequence>
<dbReference type="VEuPathDB" id="FungiDB:F9C07_2279199"/>
<accession>A0A7U2QX15</accession>
<keyword evidence="3" id="KW-1185">Reference proteome</keyword>
<dbReference type="EMBL" id="CP044619">
    <property type="protein sequence ID" value="QRD87869.1"/>
    <property type="molecule type" value="Genomic_DNA"/>
</dbReference>
<gene>
    <name evidence="2" type="ORF">F9C07_2279199</name>
</gene>
<evidence type="ECO:0000313" key="3">
    <source>
        <dbReference type="Proteomes" id="UP000596276"/>
    </source>
</evidence>
<protein>
    <submittedName>
        <fullName evidence="2">Uncharacterized protein</fullName>
    </submittedName>
</protein>
<evidence type="ECO:0000313" key="2">
    <source>
        <dbReference type="EMBL" id="QRD87869.1"/>
    </source>
</evidence>
<name>A0A7U2QX15_ASPFN</name>
<feature type="region of interest" description="Disordered" evidence="1">
    <location>
        <begin position="44"/>
        <end position="63"/>
    </location>
</feature>
<organism evidence="2 3">
    <name type="scientific">Aspergillus flavus (strain ATCC 200026 / FGSC A1120 / IAM 13836 / NRRL 3357 / JCM 12722 / SRRC 167)</name>
    <dbReference type="NCBI Taxonomy" id="332952"/>
    <lineage>
        <taxon>Eukaryota</taxon>
        <taxon>Fungi</taxon>
        <taxon>Dikarya</taxon>
        <taxon>Ascomycota</taxon>
        <taxon>Pezizomycotina</taxon>
        <taxon>Eurotiomycetes</taxon>
        <taxon>Eurotiomycetidae</taxon>
        <taxon>Eurotiales</taxon>
        <taxon>Aspergillaceae</taxon>
        <taxon>Aspergillus</taxon>
        <taxon>Aspergillus subgen. Circumdati</taxon>
    </lineage>
</organism>